<feature type="region of interest" description="Disordered" evidence="3">
    <location>
        <begin position="291"/>
        <end position="348"/>
    </location>
</feature>
<feature type="compositionally biased region" description="Basic and acidic residues" evidence="3">
    <location>
        <begin position="316"/>
        <end position="326"/>
    </location>
</feature>
<feature type="compositionally biased region" description="Pro residues" evidence="3">
    <location>
        <begin position="339"/>
        <end position="348"/>
    </location>
</feature>
<dbReference type="PANTHER" id="PTHR23222:SF1">
    <property type="entry name" value="PROHIBITIN-2"/>
    <property type="match status" value="1"/>
</dbReference>
<dbReference type="SUPFAM" id="SSF117892">
    <property type="entry name" value="Band 7/SPFH domain"/>
    <property type="match status" value="1"/>
</dbReference>
<dbReference type="InterPro" id="IPR000163">
    <property type="entry name" value="Prohibitin"/>
</dbReference>
<keyword evidence="4" id="KW-1133">Transmembrane helix</keyword>
<evidence type="ECO:0000256" key="2">
    <source>
        <dbReference type="ARBA" id="ARBA00023136"/>
    </source>
</evidence>
<dbReference type="CDD" id="cd03401">
    <property type="entry name" value="SPFH_prohibitin"/>
    <property type="match status" value="1"/>
</dbReference>
<dbReference type="AlphaFoldDB" id="A0A8B0SFU1"/>
<dbReference type="Proteomes" id="UP000664466">
    <property type="component" value="Unassembled WGS sequence"/>
</dbReference>
<dbReference type="InterPro" id="IPR001107">
    <property type="entry name" value="Band_7"/>
</dbReference>
<protein>
    <submittedName>
        <fullName evidence="7">Prohibitin family protein</fullName>
    </submittedName>
</protein>
<feature type="domain" description="Band 7" evidence="5">
    <location>
        <begin position="40"/>
        <end position="203"/>
    </location>
</feature>
<reference evidence="7" key="2">
    <citation type="submission" date="2021-04" db="EMBL/GenBank/DDBJ databases">
        <title>Complete Genome and methylome analysis of Thiothrix fructosivorans ATCC 49748.</title>
        <authorList>
            <person name="Fomenkov A."/>
            <person name="Sun L."/>
            <person name="Vincze T."/>
            <person name="Grabovich M.Y."/>
            <person name="Roberts R.J."/>
        </authorList>
    </citation>
    <scope>NUCLEOTIDE SEQUENCE</scope>
    <source>
        <strain evidence="7">ATCC 49748</strain>
    </source>
</reference>
<feature type="transmembrane region" description="Helical" evidence="4">
    <location>
        <begin position="20"/>
        <end position="38"/>
    </location>
</feature>
<comment type="subcellular location">
    <subcellularLocation>
        <location evidence="1">Membrane</location>
        <topology evidence="1">Single-pass membrane protein</topology>
    </subcellularLocation>
</comment>
<evidence type="ECO:0000256" key="4">
    <source>
        <dbReference type="SAM" id="Phobius"/>
    </source>
</evidence>
<keyword evidence="4" id="KW-0812">Transmembrane</keyword>
<keyword evidence="2 4" id="KW-0472">Membrane</keyword>
<dbReference type="Gene3D" id="3.30.479.30">
    <property type="entry name" value="Band 7 domain"/>
    <property type="match status" value="1"/>
</dbReference>
<dbReference type="EMBL" id="JAFMPM010000008">
    <property type="protein sequence ID" value="MBO0615247.1"/>
    <property type="molecule type" value="Genomic_DNA"/>
</dbReference>
<evidence type="ECO:0000256" key="3">
    <source>
        <dbReference type="SAM" id="MobiDB-lite"/>
    </source>
</evidence>
<name>A0A8B0SFU1_9GAMM</name>
<feature type="compositionally biased region" description="Polar residues" evidence="3">
    <location>
        <begin position="327"/>
        <end position="338"/>
    </location>
</feature>
<dbReference type="Pfam" id="PF01145">
    <property type="entry name" value="Band_7"/>
    <property type="match status" value="1"/>
</dbReference>
<sequence>MENKPISANAQFKRWIRRKVPLLIVATLLTALVVIFFFNRIVITIHSGQAGVLYRLFGGGTETDTIYPEGIHIINPFNTMYLYDVRKQIALHEFDVITNKGLSIHLSLAVRYRPEYELLGILHQRIGPDYLNLVILPQIESVMRKQLGSYTAEQIYTNEAGLLTNAILSALDEVGRNYVAVEDIIIRSITLPPEIVDAIEDKLKQEEFMKSYEFRLKTAEQEAARMAIEAGGIKTYHDTINSSLTEQVLRSKGIEATAKLAASPNAKVVVIGSGKDGLPIILGGDNGVSSPIPATSETLPADAPLTETTTPAAQADGKKTKDKDKQPSTSVPNEQKLTNPPPATGDKP</sequence>
<dbReference type="EMBL" id="CP072748">
    <property type="protein sequence ID" value="QTX10031.1"/>
    <property type="molecule type" value="Genomic_DNA"/>
</dbReference>
<dbReference type="GO" id="GO:0016020">
    <property type="term" value="C:membrane"/>
    <property type="evidence" value="ECO:0007669"/>
    <property type="project" value="UniProtKB-SubCell"/>
</dbReference>
<organism evidence="7">
    <name type="scientific">Thiothrix fructosivorans</name>
    <dbReference type="NCBI Taxonomy" id="111770"/>
    <lineage>
        <taxon>Bacteria</taxon>
        <taxon>Pseudomonadati</taxon>
        <taxon>Pseudomonadota</taxon>
        <taxon>Gammaproteobacteria</taxon>
        <taxon>Thiotrichales</taxon>
        <taxon>Thiotrichaceae</taxon>
        <taxon>Thiothrix</taxon>
    </lineage>
</organism>
<dbReference type="GO" id="GO:0007005">
    <property type="term" value="P:mitochondrion organization"/>
    <property type="evidence" value="ECO:0007669"/>
    <property type="project" value="TreeGrafter"/>
</dbReference>
<dbReference type="PANTHER" id="PTHR23222">
    <property type="entry name" value="PROHIBITIN"/>
    <property type="match status" value="1"/>
</dbReference>
<evidence type="ECO:0000313" key="7">
    <source>
        <dbReference type="EMBL" id="QTX10031.1"/>
    </source>
</evidence>
<proteinExistence type="predicted"/>
<evidence type="ECO:0000313" key="8">
    <source>
        <dbReference type="Proteomes" id="UP000664466"/>
    </source>
</evidence>
<reference evidence="6 8" key="1">
    <citation type="submission" date="2021-03" db="EMBL/GenBank/DDBJ databases">
        <title>Draft genome and methylome analysis of Thiotrix fructosivoruns ATCC 49748.</title>
        <authorList>
            <person name="Fomenkov A."/>
            <person name="Grabovich M.Y."/>
            <person name="Roberts R.J."/>
        </authorList>
    </citation>
    <scope>NUCLEOTIDE SEQUENCE [LARGE SCALE GENOMIC DNA]</scope>
    <source>
        <strain evidence="6 8">ATCC 49748</strain>
    </source>
</reference>
<accession>A0A8B0SFU1</accession>
<evidence type="ECO:0000259" key="5">
    <source>
        <dbReference type="SMART" id="SM00244"/>
    </source>
</evidence>
<gene>
    <name evidence="7" type="ORF">J1836_015705</name>
    <name evidence="6" type="ORF">J1836_20320</name>
</gene>
<dbReference type="SMART" id="SM00244">
    <property type="entry name" value="PHB"/>
    <property type="match status" value="1"/>
</dbReference>
<evidence type="ECO:0000313" key="6">
    <source>
        <dbReference type="EMBL" id="MBO0615247.1"/>
    </source>
</evidence>
<evidence type="ECO:0000256" key="1">
    <source>
        <dbReference type="ARBA" id="ARBA00004167"/>
    </source>
</evidence>
<dbReference type="RefSeq" id="WP_207252969.1">
    <property type="nucleotide sequence ID" value="NZ_JAFMPM010000008.1"/>
</dbReference>
<keyword evidence="8" id="KW-1185">Reference proteome</keyword>
<dbReference type="InterPro" id="IPR036013">
    <property type="entry name" value="Band_7/SPFH_dom_sf"/>
</dbReference>